<dbReference type="Proteomes" id="UP001161017">
    <property type="component" value="Unassembled WGS sequence"/>
</dbReference>
<proteinExistence type="predicted"/>
<gene>
    <name evidence="7" type="ORF">OHK93_007844</name>
</gene>
<keyword evidence="1" id="KW-0479">Metal-binding</keyword>
<dbReference type="InterPro" id="IPR036864">
    <property type="entry name" value="Zn2-C6_fun-type_DNA-bd_sf"/>
</dbReference>
<dbReference type="Pfam" id="PF00172">
    <property type="entry name" value="Zn_clus"/>
    <property type="match status" value="1"/>
</dbReference>
<dbReference type="PROSITE" id="PS50048">
    <property type="entry name" value="ZN2_CY6_FUNGAL_2"/>
    <property type="match status" value="1"/>
</dbReference>
<evidence type="ECO:0000313" key="7">
    <source>
        <dbReference type="EMBL" id="MDI1488569.1"/>
    </source>
</evidence>
<sequence>MPPTPHQKACIACAASKRRCDKQLPECQRCLDRDADCIYPQTKRRRRDPIARDGQTDSFSAHPNTAELDALGSGLDFGEWDAAGTVDLDASLSDVMIPYIPTLPATSITVPSAHQQEIGLKSGDIYTTTACPWFLRDETWVLQHSNQEPACVTVVELEPFVRAVEEMLQCWIREGHNSFIHPRLYDNGLPRCLQDAFTTLAAYTHRTPAVTEMVLRIAEERSCELVGQSQPTTGGAQGVLAHLACVQALFVYEFILLFDGSVRLRSSAERHLPTLRRWVVRMWDVVRRYRGEDGFQGYRPLQWTVSEFDREHDASLELWTLWILTESVRRTHVVIDTILNIYQVMTKGWADCAGAVMFTARRGLWEAESAVKWFELSCVKPPLLVPSLQPGSLISQCAAEEVDDFVKTFWTFLAGKDKIQSWIDRSDTTSTT</sequence>
<keyword evidence="2" id="KW-0862">Zinc</keyword>
<dbReference type="SUPFAM" id="SSF57701">
    <property type="entry name" value="Zn2/Cys6 DNA-binding domain"/>
    <property type="match status" value="1"/>
</dbReference>
<keyword evidence="8" id="KW-1185">Reference proteome</keyword>
<keyword evidence="3" id="KW-0805">Transcription regulation</keyword>
<evidence type="ECO:0000256" key="1">
    <source>
        <dbReference type="ARBA" id="ARBA00022723"/>
    </source>
</evidence>
<dbReference type="GO" id="GO:0008270">
    <property type="term" value="F:zinc ion binding"/>
    <property type="evidence" value="ECO:0007669"/>
    <property type="project" value="InterPro"/>
</dbReference>
<organism evidence="7 8">
    <name type="scientific">Ramalina farinacea</name>
    <dbReference type="NCBI Taxonomy" id="258253"/>
    <lineage>
        <taxon>Eukaryota</taxon>
        <taxon>Fungi</taxon>
        <taxon>Dikarya</taxon>
        <taxon>Ascomycota</taxon>
        <taxon>Pezizomycotina</taxon>
        <taxon>Lecanoromycetes</taxon>
        <taxon>OSLEUM clade</taxon>
        <taxon>Lecanoromycetidae</taxon>
        <taxon>Lecanorales</taxon>
        <taxon>Lecanorineae</taxon>
        <taxon>Ramalinaceae</taxon>
        <taxon>Ramalina</taxon>
    </lineage>
</organism>
<evidence type="ECO:0000256" key="2">
    <source>
        <dbReference type="ARBA" id="ARBA00022833"/>
    </source>
</evidence>
<dbReference type="PANTHER" id="PTHR47660:SF2">
    <property type="entry name" value="TRANSCRIPTION FACTOR WITH C2H2 AND ZN(2)-CYS(6) DNA BINDING DOMAIN (EUROFUNG)"/>
    <property type="match status" value="1"/>
</dbReference>
<accession>A0AA43QNE9</accession>
<dbReference type="GO" id="GO:0000981">
    <property type="term" value="F:DNA-binding transcription factor activity, RNA polymerase II-specific"/>
    <property type="evidence" value="ECO:0007669"/>
    <property type="project" value="InterPro"/>
</dbReference>
<evidence type="ECO:0000313" key="8">
    <source>
        <dbReference type="Proteomes" id="UP001161017"/>
    </source>
</evidence>
<dbReference type="PANTHER" id="PTHR47660">
    <property type="entry name" value="TRANSCRIPTION FACTOR WITH C2H2 AND ZN(2)-CYS(6) DNA BINDING DOMAIN (EUROFUNG)-RELATED-RELATED"/>
    <property type="match status" value="1"/>
</dbReference>
<evidence type="ECO:0000256" key="5">
    <source>
        <dbReference type="ARBA" id="ARBA00023242"/>
    </source>
</evidence>
<dbReference type="PROSITE" id="PS00463">
    <property type="entry name" value="ZN2_CY6_FUNGAL_1"/>
    <property type="match status" value="1"/>
</dbReference>
<keyword evidence="5" id="KW-0539">Nucleus</keyword>
<dbReference type="Gene3D" id="4.10.240.10">
    <property type="entry name" value="Zn(2)-C6 fungal-type DNA-binding domain"/>
    <property type="match status" value="1"/>
</dbReference>
<protein>
    <recommendedName>
        <fullName evidence="6">Zn(2)-C6 fungal-type domain-containing protein</fullName>
    </recommendedName>
</protein>
<dbReference type="InterPro" id="IPR001138">
    <property type="entry name" value="Zn2Cys6_DnaBD"/>
</dbReference>
<dbReference type="AlphaFoldDB" id="A0AA43QNE9"/>
<keyword evidence="4" id="KW-0804">Transcription</keyword>
<evidence type="ECO:0000256" key="4">
    <source>
        <dbReference type="ARBA" id="ARBA00023163"/>
    </source>
</evidence>
<dbReference type="EMBL" id="JAPUFD010000007">
    <property type="protein sequence ID" value="MDI1488569.1"/>
    <property type="molecule type" value="Genomic_DNA"/>
</dbReference>
<comment type="caution">
    <text evidence="7">The sequence shown here is derived from an EMBL/GenBank/DDBJ whole genome shotgun (WGS) entry which is preliminary data.</text>
</comment>
<dbReference type="CDD" id="cd00067">
    <property type="entry name" value="GAL4"/>
    <property type="match status" value="1"/>
</dbReference>
<feature type="domain" description="Zn(2)-C6 fungal-type" evidence="6">
    <location>
        <begin position="9"/>
        <end position="39"/>
    </location>
</feature>
<dbReference type="SMART" id="SM00066">
    <property type="entry name" value="GAL4"/>
    <property type="match status" value="1"/>
</dbReference>
<reference evidence="7" key="1">
    <citation type="journal article" date="2023" name="Genome Biol. Evol.">
        <title>First Whole Genome Sequence and Flow Cytometry Genome Size Data for the Lichen-Forming Fungus Ramalina farinacea (Ascomycota).</title>
        <authorList>
            <person name="Llewellyn T."/>
            <person name="Mian S."/>
            <person name="Hill R."/>
            <person name="Leitch I.J."/>
            <person name="Gaya E."/>
        </authorList>
    </citation>
    <scope>NUCLEOTIDE SEQUENCE</scope>
    <source>
        <strain evidence="7">LIQ254RAFAR</strain>
    </source>
</reference>
<name>A0AA43QNE9_9LECA</name>
<evidence type="ECO:0000256" key="3">
    <source>
        <dbReference type="ARBA" id="ARBA00023015"/>
    </source>
</evidence>
<evidence type="ECO:0000259" key="6">
    <source>
        <dbReference type="PROSITE" id="PS50048"/>
    </source>
</evidence>